<proteinExistence type="predicted"/>
<dbReference type="InterPro" id="IPR027417">
    <property type="entry name" value="P-loop_NTPase"/>
</dbReference>
<dbReference type="EMBL" id="CAJOBB010000078">
    <property type="protein sequence ID" value="CAF3549720.1"/>
    <property type="molecule type" value="Genomic_DNA"/>
</dbReference>
<accession>A0A818K142</accession>
<dbReference type="InterPro" id="IPR045804">
    <property type="entry name" value="DUF5920"/>
</dbReference>
<feature type="repeat" description="WD" evidence="3">
    <location>
        <begin position="2372"/>
        <end position="2405"/>
    </location>
</feature>
<evidence type="ECO:0000256" key="1">
    <source>
        <dbReference type="ARBA" id="ARBA00022574"/>
    </source>
</evidence>
<feature type="repeat" description="WD" evidence="3">
    <location>
        <begin position="2140"/>
        <end position="2173"/>
    </location>
</feature>
<dbReference type="Gene3D" id="3.40.50.410">
    <property type="entry name" value="von Willebrand factor, type A domain"/>
    <property type="match status" value="1"/>
</dbReference>
<feature type="repeat" description="WD" evidence="3">
    <location>
        <begin position="2435"/>
        <end position="2479"/>
    </location>
</feature>
<dbReference type="SMART" id="SM00320">
    <property type="entry name" value="WD40"/>
    <property type="match status" value="17"/>
</dbReference>
<dbReference type="InterPro" id="IPR052652">
    <property type="entry name" value="Telomerase_Complex_Comp"/>
</dbReference>
<dbReference type="Pfam" id="PF00400">
    <property type="entry name" value="WD40"/>
    <property type="match status" value="14"/>
</dbReference>
<dbReference type="InterPro" id="IPR015943">
    <property type="entry name" value="WD40/YVTN_repeat-like_dom_sf"/>
</dbReference>
<keyword evidence="2" id="KW-0677">Repeat</keyword>
<dbReference type="GO" id="GO:0070034">
    <property type="term" value="F:telomerase RNA binding"/>
    <property type="evidence" value="ECO:0007669"/>
    <property type="project" value="TreeGrafter"/>
</dbReference>
<feature type="repeat" description="WD" evidence="3">
    <location>
        <begin position="1995"/>
        <end position="2029"/>
    </location>
</feature>
<dbReference type="GO" id="GO:0000722">
    <property type="term" value="P:telomere maintenance via recombination"/>
    <property type="evidence" value="ECO:0007669"/>
    <property type="project" value="TreeGrafter"/>
</dbReference>
<feature type="repeat" description="WD" evidence="3">
    <location>
        <begin position="2203"/>
        <end position="2233"/>
    </location>
</feature>
<feature type="repeat" description="WD" evidence="3">
    <location>
        <begin position="1829"/>
        <end position="1870"/>
    </location>
</feature>
<dbReference type="PROSITE" id="PS50082">
    <property type="entry name" value="WD_REPEATS_2"/>
    <property type="match status" value="11"/>
</dbReference>
<feature type="compositionally biased region" description="Gly residues" evidence="4">
    <location>
        <begin position="387"/>
        <end position="397"/>
    </location>
</feature>
<reference evidence="6" key="1">
    <citation type="submission" date="2021-02" db="EMBL/GenBank/DDBJ databases">
        <authorList>
            <person name="Nowell W R."/>
        </authorList>
    </citation>
    <scope>NUCLEOTIDE SEQUENCE</scope>
</reference>
<dbReference type="InterPro" id="IPR020472">
    <property type="entry name" value="WD40_PAC1"/>
</dbReference>
<dbReference type="PROSITE" id="PS50988">
    <property type="entry name" value="TROVE"/>
    <property type="match status" value="1"/>
</dbReference>
<dbReference type="Gene3D" id="2.130.10.10">
    <property type="entry name" value="YVTN repeat-like/Quinoprotein amine dehydrogenase"/>
    <property type="match status" value="7"/>
</dbReference>
<dbReference type="InterPro" id="IPR036465">
    <property type="entry name" value="vWFA_dom_sf"/>
</dbReference>
<dbReference type="Gene3D" id="1.25.40.370">
    <property type="match status" value="1"/>
</dbReference>
<organism evidence="6 7">
    <name type="scientific">Adineta steineri</name>
    <dbReference type="NCBI Taxonomy" id="433720"/>
    <lineage>
        <taxon>Eukaryota</taxon>
        <taxon>Metazoa</taxon>
        <taxon>Spiralia</taxon>
        <taxon>Gnathifera</taxon>
        <taxon>Rotifera</taxon>
        <taxon>Eurotatoria</taxon>
        <taxon>Bdelloidea</taxon>
        <taxon>Adinetida</taxon>
        <taxon>Adinetidae</taxon>
        <taxon>Adineta</taxon>
    </lineage>
</organism>
<feature type="region of interest" description="Disordered" evidence="4">
    <location>
        <begin position="376"/>
        <end position="453"/>
    </location>
</feature>
<feature type="repeat" description="WD" evidence="3">
    <location>
        <begin position="1745"/>
        <end position="1785"/>
    </location>
</feature>
<feature type="repeat" description="WD" evidence="3">
    <location>
        <begin position="1787"/>
        <end position="1828"/>
    </location>
</feature>
<dbReference type="InterPro" id="IPR037214">
    <property type="entry name" value="TROVE_dom_sf"/>
</dbReference>
<evidence type="ECO:0000256" key="2">
    <source>
        <dbReference type="ARBA" id="ARBA00022737"/>
    </source>
</evidence>
<dbReference type="Pfam" id="PF05731">
    <property type="entry name" value="TROVE"/>
    <property type="match status" value="1"/>
</dbReference>
<dbReference type="InterPro" id="IPR025139">
    <property type="entry name" value="DUF4062"/>
</dbReference>
<evidence type="ECO:0000259" key="5">
    <source>
        <dbReference type="PROSITE" id="PS50988"/>
    </source>
</evidence>
<dbReference type="GO" id="GO:0003720">
    <property type="term" value="F:telomerase activity"/>
    <property type="evidence" value="ECO:0007669"/>
    <property type="project" value="TreeGrafter"/>
</dbReference>
<dbReference type="Proteomes" id="UP000663868">
    <property type="component" value="Unassembled WGS sequence"/>
</dbReference>
<feature type="repeat" description="WD" evidence="3">
    <location>
        <begin position="2091"/>
        <end position="2132"/>
    </location>
</feature>
<dbReference type="InterPro" id="IPR041664">
    <property type="entry name" value="AAA_16"/>
</dbReference>
<dbReference type="Gene3D" id="3.40.50.300">
    <property type="entry name" value="P-loop containing nucleotide triphosphate hydrolases"/>
    <property type="match status" value="1"/>
</dbReference>
<evidence type="ECO:0000256" key="3">
    <source>
        <dbReference type="PROSITE-ProRule" id="PRU00221"/>
    </source>
</evidence>
<name>A0A818K142_9BILA</name>
<feature type="compositionally biased region" description="Low complexity" evidence="4">
    <location>
        <begin position="419"/>
        <end position="434"/>
    </location>
</feature>
<comment type="caution">
    <text evidence="6">The sequence shown here is derived from an EMBL/GenBank/DDBJ whole genome shotgun (WGS) entry which is preliminary data.</text>
</comment>
<feature type="region of interest" description="Disordered" evidence="4">
    <location>
        <begin position="129"/>
        <end position="151"/>
    </location>
</feature>
<evidence type="ECO:0000256" key="4">
    <source>
        <dbReference type="SAM" id="MobiDB-lite"/>
    </source>
</evidence>
<dbReference type="PROSITE" id="PS00678">
    <property type="entry name" value="WD_REPEATS_1"/>
    <property type="match status" value="2"/>
</dbReference>
<sequence>MADAKKPSTASSLLSTTNSLLSTKNTALTGSSLFQGSSLLTVNTTSSLLSGTSTNKQTSLFSSSNLTSAPPKSSLTSFSLSTAPKSSLSSFSLTSPLHSSSSSSFLSTTKLPTSNTLFSSFNTNNSSVLTTDTSLSRKRKAEPLESTQETLKNSVLTSTTIDTSSNIILSNENECKYNIENIKPLDSKSIHLGVNLHCHVPAPKRPRMDPFSSIFTRLENTTDDDFNVGIKSIKKSLLNSLADSLLSQPDLRKATDQKRSELIRLANLVVDQDPEFILKAALYTRNHLNIRITANFLVAYAAYTDSCRIFLKKYFKTIVNLPSDWIEIAELYQTFFDKRIHFGSLPSALRRVMIKKFPDFDKYQLAKYNKEKARLKKAKKANAAQGTTGGSTRGRGGASSARGGRGRGSFRGGRGGRGASRASSTDSNMSTTTDEPTLDKAARKNMTKINEEDRETRRMAFTLKRLIRQLHISEPVEHVWCLLGKRYPETSEQFYLSRLPGVFEGERANKRMKLPTPETWETQISLKGNKAAVWQQLIDNKKLPFMAMLRNLRNMIKAGVDEKHHQWVLKKLSDEGAVTYSRQFPFRFFSAYQVLDELEEEFNNWCSAKETVGTLPDEKKRLTKQQKDKKARLTPAEKAKKLASKEMPYDLALLQRYRKALDCSVKIATQHNCQPIPGRTFVFCNLSDAMSQPCQAARGLGKPRTRAEIGLLMGLMCKSACESSRLIVYKTKDSFNEIEQTPQQTILNQMTKILTSTDFQASSSDVCIPPAFLTNMIAEKQWFDNIIIVSDGLKSDTAESDFVYRFLSLYRYLVNSELMFVSIDLSISQCSLTKSDRFNNRNDIFLSGFSDSILQFIAERGNDGQLLHVENIDNAHNLNKIADIKNDTQTEQSNSQQTKLSSKIPITTLVPRWRTVRVFISSTFKDMHAERDLLTRYVFPELRQRAKSLFVNLYQTDLRWGIAESQTKQSVYLCLNEVCRSDYFIGLIGERYGYVPTSYDVPKDDPRFTWLKKVPLGHSITDLEVQAGAFHSSTIKRNRAFFYFRDPKFLQNVHKPWSDDFLSENDDSKIKVSQLKQHIRSSGFETFDGYPCTWQGVANDRPLVTDLDEFAQRVIDNLWTSLQEEYKPEYVLLDDNEIEDNQHRQYRISFMEHFVSRTKVLQDTIKSIGTSSIILLTGQQGSGKTAAIAAIANKILSNVNTNIKLYEHYVGITRSSLNSISMLRRLLCQIINDHSELQNQFPLDQIRSSNYTDLCKILSDVFLMRKNSSNIVICIDGIELLDNDTLVQTLNFIPKDFNFDKITFILTATEDSIVEQACKKLSNLLTINLTNLELLERSEIVRKHLDRFGKKLDEQAFSSQMKFITSKRDSFKPSYLTLICEELLLMTDYEKKITEKLKLIPQKQNLFLLEIFKRLDVLFGETYVATVFGLIYLARQDLTEQELRDLMNISFGTVKTLPPPENYTYPITTTPLQLADFIYNCHILLKPQLYDGPQTVSIASNEIRQIIKTRYLRSNDQQIHLYKLLAFYYWCEATGPNWTSMNVKAFEHLPYYLYTGDEFKLYSTILTDLKFIAGKCRVGLVQSLIDDYELINNVSSIALTNKQTSLFNKAKKPLVTSTKDRQTSEIILQQYRSFIQRNSHILAVNPSLIYQQALNELETSPVFDNIQQILSNQQENSINNENQITAFVRINKPENMEQMKYSIEGFTEPIRCLAVSPSGLYLAAGSADCLIRLYNTSTSRLLKLFVGHAAPISALCFVGNDHLASGSNDGGLSVWDVANGHRLHILTPKHDKRVSELSSNQRGTQFASVSWDSYVRIWDLQKARKETEIHLHPKPVSSVAFHPDGFMLVTGCWDGIVRQWNVTSGQRKSVMRGHLSSIKTVAYSADGRYIASCSIDGECRLWNALVGSQVGVISARISSIYFSPSGSELASAGNDGRVRVFSSTIGQCQMIIQEQAWGAVSSIVIHPEGEYIIAGYHSGSLRIFDIQNGTSEQEFHYHKGRINRLQLSSSGTTLISASNDSFSRIFDIKDLGKRNDMRIQTTILKGHTAAVLSCAMNKLNMIATGSEDATICFYKPSKLFEQSSLDPNEILTEHRTPITGLTFNNETRQLLSASRDGQVHIWNISQYASTSMVTLTNTLAHCHADWINDIALSNTNNGLLATASNDNTLKIWNTIPKKTQQDNEDNDTMDISSANTEEARVTLRGHEGSVNTVCFSYGCIVSGSLDKTIRVWSHKGTEITCLRGHTEKITSCDLWVKFKGVTTKTENDTDNKWSNAVDEQEVELSRSTHTIDKMLVVSASEDNSIRIWRPTDPEQRCVYDAHAQPLNDIVVSNESIVTSSLDKTLRSWQIPTNVFQHNNSTTSAMTPQIVEPDSHLDEITSIAVSRDNSLVFTVSRDAYLFIWSLISEQNDDYDMDTNINKTKMSKQPFRIVQSIKAHDETILGMGLIRSDHENHTLVTGSVDKNIKIWTISHKQMQNKCSIKRLRTDTTVNGPVSFISGQYDMPYFVVGENQSFDSLTFHLYSSTTLQRLKTYQTQTCHWPLSSILTLNEQKHCILTIGSTSNELCSYDLSLIDTTDSKLYVSYASTIEYITSFPSEWITSIENLDDNKVFYLGTSNGNIYSTTNLFTDINTWNKNQLSSKQRSITGLCSINNEFIFTSGFDNVIRVQYRTDHTNNMNDDNDDEQEEKSEILGQYPVPAPITQMRTWKQKNNGTFGVVAGDTLGNLYLVQWYSS</sequence>
<evidence type="ECO:0000313" key="6">
    <source>
        <dbReference type="EMBL" id="CAF3549720.1"/>
    </source>
</evidence>
<dbReference type="CDD" id="cd00200">
    <property type="entry name" value="WD40"/>
    <property type="match status" value="2"/>
</dbReference>
<dbReference type="InterPro" id="IPR001680">
    <property type="entry name" value="WD40_rpt"/>
</dbReference>
<feature type="compositionally biased region" description="Gly residues" evidence="4">
    <location>
        <begin position="406"/>
        <end position="418"/>
    </location>
</feature>
<dbReference type="InterPro" id="IPR008858">
    <property type="entry name" value="TROVE_dom"/>
</dbReference>
<dbReference type="PANTHER" id="PTHR44791:SF1">
    <property type="entry name" value="TELOMERASE PROTEIN COMPONENT 1"/>
    <property type="match status" value="1"/>
</dbReference>
<dbReference type="PROSITE" id="PS50294">
    <property type="entry name" value="WD_REPEATS_REGION"/>
    <property type="match status" value="8"/>
</dbReference>
<dbReference type="SUPFAM" id="SSF140864">
    <property type="entry name" value="TROVE domain-like"/>
    <property type="match status" value="1"/>
</dbReference>
<dbReference type="SUPFAM" id="SSF50978">
    <property type="entry name" value="WD40 repeat-like"/>
    <property type="match status" value="3"/>
</dbReference>
<feature type="repeat" description="WD" evidence="3">
    <location>
        <begin position="1703"/>
        <end position="1744"/>
    </location>
</feature>
<keyword evidence="1 3" id="KW-0853">WD repeat</keyword>
<feature type="domain" description="TROVE" evidence="5">
    <location>
        <begin position="217"/>
        <end position="678"/>
    </location>
</feature>
<dbReference type="InterPro" id="IPR036322">
    <property type="entry name" value="WD40_repeat_dom_sf"/>
</dbReference>
<dbReference type="InterPro" id="IPR019775">
    <property type="entry name" value="WD40_repeat_CS"/>
</dbReference>
<feature type="repeat" description="WD" evidence="3">
    <location>
        <begin position="1871"/>
        <end position="1903"/>
    </location>
</feature>
<dbReference type="Pfam" id="PF19334">
    <property type="entry name" value="DUF5920"/>
    <property type="match status" value="1"/>
</dbReference>
<dbReference type="GO" id="GO:0005697">
    <property type="term" value="C:telomerase holoenzyme complex"/>
    <property type="evidence" value="ECO:0007669"/>
    <property type="project" value="TreeGrafter"/>
</dbReference>
<dbReference type="PRINTS" id="PR00320">
    <property type="entry name" value="GPROTEINBRPT"/>
</dbReference>
<dbReference type="SUPFAM" id="SSF52540">
    <property type="entry name" value="P-loop containing nucleoside triphosphate hydrolases"/>
    <property type="match status" value="1"/>
</dbReference>
<dbReference type="Pfam" id="PF13271">
    <property type="entry name" value="DUF4062"/>
    <property type="match status" value="1"/>
</dbReference>
<gene>
    <name evidence="6" type="ORF">KXQ929_LOCUS2589</name>
</gene>
<dbReference type="PANTHER" id="PTHR44791">
    <property type="entry name" value="TELOMERASE PROTEIN COMPONENT 1 TEP1"/>
    <property type="match status" value="1"/>
</dbReference>
<protein>
    <recommendedName>
        <fullName evidence="5">TROVE domain-containing protein</fullName>
    </recommendedName>
</protein>
<dbReference type="Pfam" id="PF13191">
    <property type="entry name" value="AAA_16"/>
    <property type="match status" value="1"/>
</dbReference>
<evidence type="ECO:0000313" key="7">
    <source>
        <dbReference type="Proteomes" id="UP000663868"/>
    </source>
</evidence>